<keyword evidence="3" id="KW-0597">Phosphoprotein</keyword>
<dbReference type="Pfam" id="PF13185">
    <property type="entry name" value="GAF_2"/>
    <property type="match status" value="1"/>
</dbReference>
<dbReference type="PANTHER" id="PTHR41523">
    <property type="entry name" value="TWO-COMPONENT SYSTEM SENSOR PROTEIN"/>
    <property type="match status" value="1"/>
</dbReference>
<keyword evidence="5" id="KW-0547">Nucleotide-binding</keyword>
<dbReference type="AlphaFoldDB" id="A0A9X2FPC4"/>
<name>A0A9X2FPC4_9RHOB</name>
<dbReference type="InterPro" id="IPR029016">
    <property type="entry name" value="GAF-like_dom_sf"/>
</dbReference>
<dbReference type="CDD" id="cd00130">
    <property type="entry name" value="PAS"/>
    <property type="match status" value="1"/>
</dbReference>
<keyword evidence="6" id="KW-0418">Kinase</keyword>
<dbReference type="Gene3D" id="3.30.450.20">
    <property type="entry name" value="PAS domain"/>
    <property type="match status" value="1"/>
</dbReference>
<protein>
    <recommendedName>
        <fullName evidence="2">histidine kinase</fullName>
        <ecNumber evidence="2">2.7.13.3</ecNumber>
    </recommendedName>
</protein>
<evidence type="ECO:0000256" key="7">
    <source>
        <dbReference type="ARBA" id="ARBA00022840"/>
    </source>
</evidence>
<dbReference type="EMBL" id="JAMYXC010000029">
    <property type="protein sequence ID" value="MCP1167365.1"/>
    <property type="molecule type" value="Genomic_DNA"/>
</dbReference>
<dbReference type="SUPFAM" id="SSF55781">
    <property type="entry name" value="GAF domain-like"/>
    <property type="match status" value="1"/>
</dbReference>
<dbReference type="InterPro" id="IPR000014">
    <property type="entry name" value="PAS"/>
</dbReference>
<keyword evidence="4" id="KW-0808">Transferase</keyword>
<dbReference type="InterPro" id="IPR003018">
    <property type="entry name" value="GAF"/>
</dbReference>
<evidence type="ECO:0000256" key="2">
    <source>
        <dbReference type="ARBA" id="ARBA00012438"/>
    </source>
</evidence>
<dbReference type="InterPro" id="IPR035965">
    <property type="entry name" value="PAS-like_dom_sf"/>
</dbReference>
<dbReference type="PANTHER" id="PTHR41523:SF7">
    <property type="entry name" value="HISTIDINE KINASE"/>
    <property type="match status" value="1"/>
</dbReference>
<evidence type="ECO:0000259" key="8">
    <source>
        <dbReference type="PROSITE" id="PS50112"/>
    </source>
</evidence>
<accession>A0A9X2FPC4</accession>
<evidence type="ECO:0000256" key="5">
    <source>
        <dbReference type="ARBA" id="ARBA00022741"/>
    </source>
</evidence>
<comment type="catalytic activity">
    <reaction evidence="1">
        <text>ATP + protein L-histidine = ADP + protein N-phospho-L-histidine.</text>
        <dbReference type="EC" id="2.7.13.3"/>
    </reaction>
</comment>
<keyword evidence="7" id="KW-0067">ATP-binding</keyword>
<evidence type="ECO:0000313" key="10">
    <source>
        <dbReference type="Proteomes" id="UP001139477"/>
    </source>
</evidence>
<evidence type="ECO:0000256" key="3">
    <source>
        <dbReference type="ARBA" id="ARBA00022553"/>
    </source>
</evidence>
<evidence type="ECO:0000313" key="9">
    <source>
        <dbReference type="EMBL" id="MCP1167365.1"/>
    </source>
</evidence>
<dbReference type="EC" id="2.7.13.3" evidence="2"/>
<dbReference type="InterPro" id="IPR013656">
    <property type="entry name" value="PAS_4"/>
</dbReference>
<dbReference type="PROSITE" id="PS50112">
    <property type="entry name" value="PAS"/>
    <property type="match status" value="1"/>
</dbReference>
<dbReference type="NCBIfam" id="TIGR00229">
    <property type="entry name" value="sensory_box"/>
    <property type="match status" value="1"/>
</dbReference>
<dbReference type="Gene3D" id="3.30.450.40">
    <property type="match status" value="1"/>
</dbReference>
<evidence type="ECO:0000256" key="4">
    <source>
        <dbReference type="ARBA" id="ARBA00022679"/>
    </source>
</evidence>
<dbReference type="SMART" id="SM00911">
    <property type="entry name" value="HWE_HK"/>
    <property type="match status" value="1"/>
</dbReference>
<gene>
    <name evidence="9" type="ORF">NHG85_02290</name>
</gene>
<comment type="caution">
    <text evidence="9">The sequence shown here is derived from an EMBL/GenBank/DDBJ whole genome shotgun (WGS) entry which is preliminary data.</text>
</comment>
<proteinExistence type="predicted"/>
<dbReference type="SUPFAM" id="SSF55785">
    <property type="entry name" value="PYP-like sensor domain (PAS domain)"/>
    <property type="match status" value="1"/>
</dbReference>
<dbReference type="Proteomes" id="UP001139477">
    <property type="component" value="Unassembled WGS sequence"/>
</dbReference>
<evidence type="ECO:0000256" key="6">
    <source>
        <dbReference type="ARBA" id="ARBA00022777"/>
    </source>
</evidence>
<dbReference type="GO" id="GO:0004673">
    <property type="term" value="F:protein histidine kinase activity"/>
    <property type="evidence" value="ECO:0007669"/>
    <property type="project" value="UniProtKB-EC"/>
</dbReference>
<organism evidence="9 10">
    <name type="scientific">Limimaricola litoreus</name>
    <dbReference type="NCBI Taxonomy" id="2955316"/>
    <lineage>
        <taxon>Bacteria</taxon>
        <taxon>Pseudomonadati</taxon>
        <taxon>Pseudomonadota</taxon>
        <taxon>Alphaproteobacteria</taxon>
        <taxon>Rhodobacterales</taxon>
        <taxon>Paracoccaceae</taxon>
        <taxon>Limimaricola</taxon>
    </lineage>
</organism>
<keyword evidence="10" id="KW-1185">Reference proteome</keyword>
<dbReference type="GO" id="GO:0005524">
    <property type="term" value="F:ATP binding"/>
    <property type="evidence" value="ECO:0007669"/>
    <property type="project" value="UniProtKB-KW"/>
</dbReference>
<dbReference type="InterPro" id="IPR036890">
    <property type="entry name" value="HATPase_C_sf"/>
</dbReference>
<dbReference type="Gene3D" id="3.30.565.10">
    <property type="entry name" value="Histidine kinase-like ATPase, C-terminal domain"/>
    <property type="match status" value="1"/>
</dbReference>
<feature type="domain" description="PAS" evidence="8">
    <location>
        <begin position="1"/>
        <end position="39"/>
    </location>
</feature>
<dbReference type="Pfam" id="PF08448">
    <property type="entry name" value="PAS_4"/>
    <property type="match status" value="1"/>
</dbReference>
<dbReference type="InterPro" id="IPR011102">
    <property type="entry name" value="Sig_transdc_His_kinase_HWE"/>
</dbReference>
<reference evidence="9" key="1">
    <citation type="submission" date="2022-06" db="EMBL/GenBank/DDBJ databases">
        <title>Limimaricola sediminis sp. nov., isolated from an intertidal sediment.</title>
        <authorList>
            <person name="Shao X."/>
        </authorList>
    </citation>
    <scope>NUCLEOTIDE SEQUENCE</scope>
    <source>
        <strain evidence="9">ASW11-118</strain>
    </source>
</reference>
<evidence type="ECO:0000256" key="1">
    <source>
        <dbReference type="ARBA" id="ARBA00000085"/>
    </source>
</evidence>
<dbReference type="SMART" id="SM00065">
    <property type="entry name" value="GAF"/>
    <property type="match status" value="1"/>
</dbReference>
<dbReference type="Pfam" id="PF07536">
    <property type="entry name" value="HWE_HK"/>
    <property type="match status" value="1"/>
</dbReference>
<sequence length="488" mass="53412">MLLDAQNCCIFMNRAAEALTGYRQDEMRGRSLWDVIGQDGADLSPHDRFPIASGQPQRDVLMDRSGQAHPIIYTASPVREGGEVVGTVLEMRPTGGDQAAIAALKEETRMLEILNRTGSMLASKLDLEEIVQAVTEAATELAGAQFGAFFYNVIRDGEALQLYTLSGASRDAFAAFPQPRHTAVFEPTFAQGRVVRSPDIRRDPRYGRNPPFRGMPESHLPASSYLSVPVLACNGTIHGALIFGHEDVGVFTERSERIVTAIAAQATAAIDNAALFEASQREIAERQKAEAHQKLLIQELNHRVKNMLATVQSLARRTLRGRAEEAAMRSFQDRLHALSHSHSLIMRQNWQAVDLKDLAHTALAPFLDEAKGEARARLDGPPVCLEPKVALALGMGFHELVANAARHGALRGDSGYIDLCWRTMEDGTLHISWTEKDGPPVEAFGASGFGSYLLRHGLAHELGGDVQMRADRSGVSWDIFVPEPGQLQ</sequence>